<name>A0A6G1L9Y5_9PEZI</name>
<keyword evidence="3" id="KW-1185">Reference proteome</keyword>
<evidence type="ECO:0000313" key="2">
    <source>
        <dbReference type="EMBL" id="KAF2769402.1"/>
    </source>
</evidence>
<feature type="compositionally biased region" description="Basic and acidic residues" evidence="1">
    <location>
        <begin position="18"/>
        <end position="27"/>
    </location>
</feature>
<proteinExistence type="predicted"/>
<protein>
    <submittedName>
        <fullName evidence="2">Uncharacterized protein</fullName>
    </submittedName>
</protein>
<dbReference type="EMBL" id="ML995834">
    <property type="protein sequence ID" value="KAF2769402.1"/>
    <property type="molecule type" value="Genomic_DNA"/>
</dbReference>
<gene>
    <name evidence="2" type="ORF">EJ03DRAFT_327468</name>
</gene>
<dbReference type="Proteomes" id="UP000799436">
    <property type="component" value="Unassembled WGS sequence"/>
</dbReference>
<feature type="region of interest" description="Disordered" evidence="1">
    <location>
        <begin position="1"/>
        <end position="47"/>
    </location>
</feature>
<accession>A0A6G1L9Y5</accession>
<sequence>MSATQDGAAPAAQNNEDSLDKALDKGEQMVGKKSGHNIDSTKMRSTNEKITDKLRAIFEKLTGKKVPAKVSN</sequence>
<evidence type="ECO:0000256" key="1">
    <source>
        <dbReference type="SAM" id="MobiDB-lite"/>
    </source>
</evidence>
<evidence type="ECO:0000313" key="3">
    <source>
        <dbReference type="Proteomes" id="UP000799436"/>
    </source>
</evidence>
<dbReference type="OrthoDB" id="3050608at2759"/>
<dbReference type="AlphaFoldDB" id="A0A6G1L9Y5"/>
<reference evidence="2" key="1">
    <citation type="journal article" date="2020" name="Stud. Mycol.">
        <title>101 Dothideomycetes genomes: a test case for predicting lifestyles and emergence of pathogens.</title>
        <authorList>
            <person name="Haridas S."/>
            <person name="Albert R."/>
            <person name="Binder M."/>
            <person name="Bloem J."/>
            <person name="Labutti K."/>
            <person name="Salamov A."/>
            <person name="Andreopoulos B."/>
            <person name="Baker S."/>
            <person name="Barry K."/>
            <person name="Bills G."/>
            <person name="Bluhm B."/>
            <person name="Cannon C."/>
            <person name="Castanera R."/>
            <person name="Culley D."/>
            <person name="Daum C."/>
            <person name="Ezra D."/>
            <person name="Gonzalez J."/>
            <person name="Henrissat B."/>
            <person name="Kuo A."/>
            <person name="Liang C."/>
            <person name="Lipzen A."/>
            <person name="Lutzoni F."/>
            <person name="Magnuson J."/>
            <person name="Mondo S."/>
            <person name="Nolan M."/>
            <person name="Ohm R."/>
            <person name="Pangilinan J."/>
            <person name="Park H.-J."/>
            <person name="Ramirez L."/>
            <person name="Alfaro M."/>
            <person name="Sun H."/>
            <person name="Tritt A."/>
            <person name="Yoshinaga Y."/>
            <person name="Zwiers L.-H."/>
            <person name="Turgeon B."/>
            <person name="Goodwin S."/>
            <person name="Spatafora J."/>
            <person name="Crous P."/>
            <person name="Grigoriev I."/>
        </authorList>
    </citation>
    <scope>NUCLEOTIDE SEQUENCE</scope>
    <source>
        <strain evidence="2">CBS 116005</strain>
    </source>
</reference>
<organism evidence="2 3">
    <name type="scientific">Teratosphaeria nubilosa</name>
    <dbReference type="NCBI Taxonomy" id="161662"/>
    <lineage>
        <taxon>Eukaryota</taxon>
        <taxon>Fungi</taxon>
        <taxon>Dikarya</taxon>
        <taxon>Ascomycota</taxon>
        <taxon>Pezizomycotina</taxon>
        <taxon>Dothideomycetes</taxon>
        <taxon>Dothideomycetidae</taxon>
        <taxon>Mycosphaerellales</taxon>
        <taxon>Teratosphaeriaceae</taxon>
        <taxon>Teratosphaeria</taxon>
    </lineage>
</organism>